<name>K1P6W1_MAGGI</name>
<dbReference type="AlphaFoldDB" id="K1P6W1"/>
<proteinExistence type="predicted"/>
<dbReference type="InParanoid" id="K1P6W1"/>
<protein>
    <submittedName>
        <fullName evidence="1">Uncharacterized protein</fullName>
    </submittedName>
</protein>
<accession>K1P6W1</accession>
<reference evidence="1" key="1">
    <citation type="journal article" date="2012" name="Nature">
        <title>The oyster genome reveals stress adaptation and complexity of shell formation.</title>
        <authorList>
            <person name="Zhang G."/>
            <person name="Fang X."/>
            <person name="Guo X."/>
            <person name="Li L."/>
            <person name="Luo R."/>
            <person name="Xu F."/>
            <person name="Yang P."/>
            <person name="Zhang L."/>
            <person name="Wang X."/>
            <person name="Qi H."/>
            <person name="Xiong Z."/>
            <person name="Que H."/>
            <person name="Xie Y."/>
            <person name="Holland P.W."/>
            <person name="Paps J."/>
            <person name="Zhu Y."/>
            <person name="Wu F."/>
            <person name="Chen Y."/>
            <person name="Wang J."/>
            <person name="Peng C."/>
            <person name="Meng J."/>
            <person name="Yang L."/>
            <person name="Liu J."/>
            <person name="Wen B."/>
            <person name="Zhang N."/>
            <person name="Huang Z."/>
            <person name="Zhu Q."/>
            <person name="Feng Y."/>
            <person name="Mount A."/>
            <person name="Hedgecock D."/>
            <person name="Xu Z."/>
            <person name="Liu Y."/>
            <person name="Domazet-Loso T."/>
            <person name="Du Y."/>
            <person name="Sun X."/>
            <person name="Zhang S."/>
            <person name="Liu B."/>
            <person name="Cheng P."/>
            <person name="Jiang X."/>
            <person name="Li J."/>
            <person name="Fan D."/>
            <person name="Wang W."/>
            <person name="Fu W."/>
            <person name="Wang T."/>
            <person name="Wang B."/>
            <person name="Zhang J."/>
            <person name="Peng Z."/>
            <person name="Li Y."/>
            <person name="Li N."/>
            <person name="Wang J."/>
            <person name="Chen M."/>
            <person name="He Y."/>
            <person name="Tan F."/>
            <person name="Song X."/>
            <person name="Zheng Q."/>
            <person name="Huang R."/>
            <person name="Yang H."/>
            <person name="Du X."/>
            <person name="Chen L."/>
            <person name="Yang M."/>
            <person name="Gaffney P.M."/>
            <person name="Wang S."/>
            <person name="Luo L."/>
            <person name="She Z."/>
            <person name="Ming Y."/>
            <person name="Huang W."/>
            <person name="Zhang S."/>
            <person name="Huang B."/>
            <person name="Zhang Y."/>
            <person name="Qu T."/>
            <person name="Ni P."/>
            <person name="Miao G."/>
            <person name="Wang J."/>
            <person name="Wang Q."/>
            <person name="Steinberg C.E."/>
            <person name="Wang H."/>
            <person name="Li N."/>
            <person name="Qian L."/>
            <person name="Zhang G."/>
            <person name="Li Y."/>
            <person name="Yang H."/>
            <person name="Liu X."/>
            <person name="Wang J."/>
            <person name="Yin Y."/>
            <person name="Wang J."/>
        </authorList>
    </citation>
    <scope>NUCLEOTIDE SEQUENCE [LARGE SCALE GENOMIC DNA]</scope>
    <source>
        <strain evidence="1">05x7-T-G4-1.051#20</strain>
    </source>
</reference>
<organism evidence="1">
    <name type="scientific">Magallana gigas</name>
    <name type="common">Pacific oyster</name>
    <name type="synonym">Crassostrea gigas</name>
    <dbReference type="NCBI Taxonomy" id="29159"/>
    <lineage>
        <taxon>Eukaryota</taxon>
        <taxon>Metazoa</taxon>
        <taxon>Spiralia</taxon>
        <taxon>Lophotrochozoa</taxon>
        <taxon>Mollusca</taxon>
        <taxon>Bivalvia</taxon>
        <taxon>Autobranchia</taxon>
        <taxon>Pteriomorphia</taxon>
        <taxon>Ostreida</taxon>
        <taxon>Ostreoidea</taxon>
        <taxon>Ostreidae</taxon>
        <taxon>Magallana</taxon>
    </lineage>
</organism>
<evidence type="ECO:0000313" key="1">
    <source>
        <dbReference type="EMBL" id="EKC17318.1"/>
    </source>
</evidence>
<dbReference type="HOGENOM" id="CLU_154808_0_0_1"/>
<gene>
    <name evidence="1" type="ORF">CGI_10001156</name>
</gene>
<dbReference type="EMBL" id="JH823084">
    <property type="protein sequence ID" value="EKC17318.1"/>
    <property type="molecule type" value="Genomic_DNA"/>
</dbReference>
<sequence length="137" mass="15075">MAEFKFDEAEKKDILKCLEDSVLLDKARAATALNLAVPDAIAILKITPGAQINKSGRIMGKVRKVAKIPMGLLSKDTILCLTSVESDGEVEETRVKETTFPEIEDNGSQAPQSYRLTTFRQPIKIPIPITAEEYSNP</sequence>